<dbReference type="AlphaFoldDB" id="A0AAD9KM07"/>
<dbReference type="Proteomes" id="UP001209878">
    <property type="component" value="Unassembled WGS sequence"/>
</dbReference>
<accession>A0AAD9KM07</accession>
<sequence length="56" mass="6517">MSCVVWKRRYTHVGCFLSLVKCASCLFKGCKWGWFRLYSAAWSHSSFSDNKHSPII</sequence>
<evidence type="ECO:0000313" key="2">
    <source>
        <dbReference type="Proteomes" id="UP001209878"/>
    </source>
</evidence>
<evidence type="ECO:0000313" key="1">
    <source>
        <dbReference type="EMBL" id="KAK2173160.1"/>
    </source>
</evidence>
<proteinExistence type="predicted"/>
<reference evidence="1" key="1">
    <citation type="journal article" date="2023" name="Mol. Biol. Evol.">
        <title>Third-Generation Sequencing Reveals the Adaptive Role of the Epigenome in Three Deep-Sea Polychaetes.</title>
        <authorList>
            <person name="Perez M."/>
            <person name="Aroh O."/>
            <person name="Sun Y."/>
            <person name="Lan Y."/>
            <person name="Juniper S.K."/>
            <person name="Young C.R."/>
            <person name="Angers B."/>
            <person name="Qian P.Y."/>
        </authorList>
    </citation>
    <scope>NUCLEOTIDE SEQUENCE</scope>
    <source>
        <strain evidence="1">R07B-5</strain>
    </source>
</reference>
<organism evidence="1 2">
    <name type="scientific">Ridgeia piscesae</name>
    <name type="common">Tubeworm</name>
    <dbReference type="NCBI Taxonomy" id="27915"/>
    <lineage>
        <taxon>Eukaryota</taxon>
        <taxon>Metazoa</taxon>
        <taxon>Spiralia</taxon>
        <taxon>Lophotrochozoa</taxon>
        <taxon>Annelida</taxon>
        <taxon>Polychaeta</taxon>
        <taxon>Sedentaria</taxon>
        <taxon>Canalipalpata</taxon>
        <taxon>Sabellida</taxon>
        <taxon>Siboglinidae</taxon>
        <taxon>Ridgeia</taxon>
    </lineage>
</organism>
<dbReference type="EMBL" id="JAODUO010000897">
    <property type="protein sequence ID" value="KAK2173160.1"/>
    <property type="molecule type" value="Genomic_DNA"/>
</dbReference>
<keyword evidence="2" id="KW-1185">Reference proteome</keyword>
<gene>
    <name evidence="1" type="ORF">NP493_896g01012</name>
</gene>
<name>A0AAD9KM07_RIDPI</name>
<protein>
    <submittedName>
        <fullName evidence="1">Uncharacterized protein</fullName>
    </submittedName>
</protein>
<comment type="caution">
    <text evidence="1">The sequence shown here is derived from an EMBL/GenBank/DDBJ whole genome shotgun (WGS) entry which is preliminary data.</text>
</comment>